<evidence type="ECO:0000313" key="15">
    <source>
        <dbReference type="EMBL" id="OAU96048.1"/>
    </source>
</evidence>
<accession>A0A198UHW6</accession>
<evidence type="ECO:0000313" key="16">
    <source>
        <dbReference type="Proteomes" id="UP000078228"/>
    </source>
</evidence>
<comment type="subcellular location">
    <subcellularLocation>
        <location evidence="1 10">Cell outer membrane</location>
        <topology evidence="1 10">Multi-pass membrane protein</topology>
    </subcellularLocation>
</comment>
<evidence type="ECO:0000256" key="1">
    <source>
        <dbReference type="ARBA" id="ARBA00004571"/>
    </source>
</evidence>
<gene>
    <name evidence="15" type="ORF">AO384_1085</name>
</gene>
<dbReference type="PROSITE" id="PS52016">
    <property type="entry name" value="TONB_DEPENDENT_REC_3"/>
    <property type="match status" value="1"/>
</dbReference>
<evidence type="ECO:0000256" key="2">
    <source>
        <dbReference type="ARBA" id="ARBA00009810"/>
    </source>
</evidence>
<dbReference type="AlphaFoldDB" id="A0A198UHW6"/>
<proteinExistence type="inferred from homology"/>
<keyword evidence="3 10" id="KW-0813">Transport</keyword>
<evidence type="ECO:0000256" key="12">
    <source>
        <dbReference type="SAM" id="SignalP"/>
    </source>
</evidence>
<evidence type="ECO:0000256" key="7">
    <source>
        <dbReference type="ARBA" id="ARBA00023136"/>
    </source>
</evidence>
<dbReference type="Gene3D" id="2.170.130.10">
    <property type="entry name" value="TonB-dependent receptor, plug domain"/>
    <property type="match status" value="1"/>
</dbReference>
<evidence type="ECO:0000256" key="8">
    <source>
        <dbReference type="ARBA" id="ARBA00023170"/>
    </source>
</evidence>
<feature type="domain" description="TonB-dependent receptor plug" evidence="14">
    <location>
        <begin position="91"/>
        <end position="185"/>
    </location>
</feature>
<keyword evidence="5 10" id="KW-0812">Transmembrane</keyword>
<sequence>MLHFQHHVLTMRHLKLNKLFIAQRAICLGVLTVSGLSAMNSQAAEVTASSDNSNLPTVTLPTITVTSTHPTYQGGQIATANEIGFLGSKSVKDTPFNVVGYKDKYVADIQAKDISDVINKTDPSVFSNNDKGSWSENYYIRGFASEPGDMTVNGLIGISPFYRTAPEMYEGVQVLKGPSALLNGMPPKGSVGGMINLTPKRAESKPLNRLTVDYTNSANIGGHVDIARRFGEKNQFGARFNGVYRDGEGAIDNQKHQTKLAALGLDGQFSRGSISADIYTSQDHIDGVARGISLRSNLKAIPKSPASDKLITPDWSHVTNKDKGIMLNGDYQLTNNLTGYAKYGTSRTDYEYNGAAAGTILDNKGNFTTRMGQLAFDIDKKSAEAGIKGSFITGDIRHQWVLNTTYYNHDQNEYGLVPRPNWTADQLKNWQVTTNLYHPNWGEPLAMSSSLPQFLHRDLTLTSYGVADTMAMLDGKVELTLGVRHQQVKDESSSFGKKTVYDKGATTPAAAIVYKANDNLSLYANYMEGLTQGGAAPATAVNAGTVFAPQKTKQKEVGLKFDTYGITNTLSAFEIEKPNSYTDPTTKIYSSDGQQRNRGIEWSFVGSPLQDIRLMGGFSYLKPELSRTAGGINQGNIAVGVPKQQAKLGVEWDTPMAEGLTLTANASHASKQYINTDNSLAIPSRTIFDIGGRYKTKIGNYPVTLNGVVENVADKKYWGVGQMDSFLTVGAPRTFKLSASIDF</sequence>
<name>A0A198UHW6_MORCA</name>
<dbReference type="InterPro" id="IPR037066">
    <property type="entry name" value="Plug_dom_sf"/>
</dbReference>
<keyword evidence="7 10" id="KW-0472">Membrane</keyword>
<evidence type="ECO:0000256" key="11">
    <source>
        <dbReference type="RuleBase" id="RU003357"/>
    </source>
</evidence>
<dbReference type="PANTHER" id="PTHR32552:SF82">
    <property type="entry name" value="FCUA PROTEIN"/>
    <property type="match status" value="1"/>
</dbReference>
<keyword evidence="4 10" id="KW-1134">Transmembrane beta strand</keyword>
<dbReference type="InterPro" id="IPR000531">
    <property type="entry name" value="Beta-barrel_TonB"/>
</dbReference>
<evidence type="ECO:0000256" key="4">
    <source>
        <dbReference type="ARBA" id="ARBA00022452"/>
    </source>
</evidence>
<keyword evidence="8 15" id="KW-0675">Receptor</keyword>
<dbReference type="EMBL" id="LXHC01000020">
    <property type="protein sequence ID" value="OAU96048.1"/>
    <property type="molecule type" value="Genomic_DNA"/>
</dbReference>
<dbReference type="RefSeq" id="WP_064621334.1">
    <property type="nucleotide sequence ID" value="NZ_LXHC01000020.1"/>
</dbReference>
<evidence type="ECO:0000256" key="5">
    <source>
        <dbReference type="ARBA" id="ARBA00022692"/>
    </source>
</evidence>
<reference evidence="15 16" key="1">
    <citation type="journal article" date="2016" name="Genome Biol. Evol.">
        <title>Comparative Genomic Analyses of the Moraxella catarrhalis Serosensitive and Seroresistant Lineages Demonstrate Their Independent Evolution.</title>
        <authorList>
            <person name="Earl J.P."/>
            <person name="de Vries S.P."/>
            <person name="Ahmed A."/>
            <person name="Powell E."/>
            <person name="Schultz M.P."/>
            <person name="Hermans P.W."/>
            <person name="Hill D.J."/>
            <person name="Zhou Z."/>
            <person name="Constantinidou C.I."/>
            <person name="Hu F.Z."/>
            <person name="Bootsma H.J."/>
            <person name="Ehrlich G.D."/>
        </authorList>
    </citation>
    <scope>NUCLEOTIDE SEQUENCE [LARGE SCALE GENOMIC DNA]</scope>
    <source>
        <strain evidence="15 16">Z7542</strain>
    </source>
</reference>
<evidence type="ECO:0000256" key="9">
    <source>
        <dbReference type="ARBA" id="ARBA00023237"/>
    </source>
</evidence>
<keyword evidence="16" id="KW-1185">Reference proteome</keyword>
<dbReference type="Pfam" id="PF07715">
    <property type="entry name" value="Plug"/>
    <property type="match status" value="1"/>
</dbReference>
<dbReference type="PATRIC" id="fig|480.237.peg.1361"/>
<evidence type="ECO:0000256" key="6">
    <source>
        <dbReference type="ARBA" id="ARBA00023077"/>
    </source>
</evidence>
<dbReference type="InterPro" id="IPR036942">
    <property type="entry name" value="Beta-barrel_TonB_sf"/>
</dbReference>
<feature type="chain" id="PRO_5008279748" evidence="12">
    <location>
        <begin position="44"/>
        <end position="743"/>
    </location>
</feature>
<dbReference type="Pfam" id="PF00593">
    <property type="entry name" value="TonB_dep_Rec_b-barrel"/>
    <property type="match status" value="1"/>
</dbReference>
<feature type="domain" description="TonB-dependent receptor-like beta-barrel" evidence="13">
    <location>
        <begin position="274"/>
        <end position="712"/>
    </location>
</feature>
<keyword evidence="6 11" id="KW-0798">TonB box</keyword>
<dbReference type="SUPFAM" id="SSF56935">
    <property type="entry name" value="Porins"/>
    <property type="match status" value="1"/>
</dbReference>
<evidence type="ECO:0000256" key="3">
    <source>
        <dbReference type="ARBA" id="ARBA00022448"/>
    </source>
</evidence>
<comment type="caution">
    <text evidence="15">The sequence shown here is derived from an EMBL/GenBank/DDBJ whole genome shotgun (WGS) entry which is preliminary data.</text>
</comment>
<dbReference type="InterPro" id="IPR012910">
    <property type="entry name" value="Plug_dom"/>
</dbReference>
<keyword evidence="12" id="KW-0732">Signal</keyword>
<evidence type="ECO:0000259" key="13">
    <source>
        <dbReference type="Pfam" id="PF00593"/>
    </source>
</evidence>
<dbReference type="InterPro" id="IPR039426">
    <property type="entry name" value="TonB-dep_rcpt-like"/>
</dbReference>
<dbReference type="InterPro" id="IPR010105">
    <property type="entry name" value="TonB_sidphr_rcpt"/>
</dbReference>
<feature type="signal peptide" evidence="12">
    <location>
        <begin position="1"/>
        <end position="43"/>
    </location>
</feature>
<comment type="similarity">
    <text evidence="2 10 11">Belongs to the TonB-dependent receptor family.</text>
</comment>
<organism evidence="15 16">
    <name type="scientific">Moraxella catarrhalis</name>
    <name type="common">Branhamella catarrhalis</name>
    <dbReference type="NCBI Taxonomy" id="480"/>
    <lineage>
        <taxon>Bacteria</taxon>
        <taxon>Pseudomonadati</taxon>
        <taxon>Pseudomonadota</taxon>
        <taxon>Gammaproteobacteria</taxon>
        <taxon>Moraxellales</taxon>
        <taxon>Moraxellaceae</taxon>
        <taxon>Moraxella</taxon>
    </lineage>
</organism>
<keyword evidence="9 10" id="KW-0998">Cell outer membrane</keyword>
<dbReference type="Proteomes" id="UP000078228">
    <property type="component" value="Unassembled WGS sequence"/>
</dbReference>
<evidence type="ECO:0000259" key="14">
    <source>
        <dbReference type="Pfam" id="PF07715"/>
    </source>
</evidence>
<dbReference type="CDD" id="cd01347">
    <property type="entry name" value="ligand_gated_channel"/>
    <property type="match status" value="1"/>
</dbReference>
<dbReference type="NCBIfam" id="TIGR01783">
    <property type="entry name" value="TonB-siderophor"/>
    <property type="match status" value="1"/>
</dbReference>
<dbReference type="GO" id="GO:0038023">
    <property type="term" value="F:signaling receptor activity"/>
    <property type="evidence" value="ECO:0007669"/>
    <property type="project" value="InterPro"/>
</dbReference>
<evidence type="ECO:0000256" key="10">
    <source>
        <dbReference type="PROSITE-ProRule" id="PRU01360"/>
    </source>
</evidence>
<dbReference type="GO" id="GO:0015344">
    <property type="term" value="F:siderophore uptake transmembrane transporter activity"/>
    <property type="evidence" value="ECO:0007669"/>
    <property type="project" value="TreeGrafter"/>
</dbReference>
<dbReference type="GO" id="GO:0009279">
    <property type="term" value="C:cell outer membrane"/>
    <property type="evidence" value="ECO:0007669"/>
    <property type="project" value="UniProtKB-SubCell"/>
</dbReference>
<dbReference type="PANTHER" id="PTHR32552">
    <property type="entry name" value="FERRICHROME IRON RECEPTOR-RELATED"/>
    <property type="match status" value="1"/>
</dbReference>
<protein>
    <submittedName>
        <fullName evidence="15">Ferrichrome-iron receptor</fullName>
    </submittedName>
</protein>
<dbReference type="Gene3D" id="2.40.170.20">
    <property type="entry name" value="TonB-dependent receptor, beta-barrel domain"/>
    <property type="match status" value="1"/>
</dbReference>
<dbReference type="GO" id="GO:0015891">
    <property type="term" value="P:siderophore transport"/>
    <property type="evidence" value="ECO:0007669"/>
    <property type="project" value="InterPro"/>
</dbReference>